<accession>A0A0B4CLS2</accession>
<evidence type="ECO:0008006" key="3">
    <source>
        <dbReference type="Google" id="ProtNLM"/>
    </source>
</evidence>
<proteinExistence type="predicted"/>
<dbReference type="RefSeq" id="WP_043456225.1">
    <property type="nucleotide sequence ID" value="NZ_JWTB01000051.1"/>
</dbReference>
<protein>
    <recommendedName>
        <fullName evidence="3">DUF1579 domain-containing protein</fullName>
    </recommendedName>
</protein>
<gene>
    <name evidence="1" type="ORF">RM50_19855</name>
</gene>
<evidence type="ECO:0000313" key="1">
    <source>
        <dbReference type="EMBL" id="KIC62209.1"/>
    </source>
</evidence>
<organism evidence="1 2">
    <name type="scientific">Pseudarthrobacter phenanthrenivorans</name>
    <name type="common">Arthrobacter phenanthrenivorans</name>
    <dbReference type="NCBI Taxonomy" id="361575"/>
    <lineage>
        <taxon>Bacteria</taxon>
        <taxon>Bacillati</taxon>
        <taxon>Actinomycetota</taxon>
        <taxon>Actinomycetes</taxon>
        <taxon>Micrococcales</taxon>
        <taxon>Micrococcaceae</taxon>
        <taxon>Pseudarthrobacter</taxon>
    </lineage>
</organism>
<name>A0A0B4CLS2_PSEPS</name>
<dbReference type="EMBL" id="JWTB01000051">
    <property type="protein sequence ID" value="KIC62209.1"/>
    <property type="molecule type" value="Genomic_DNA"/>
</dbReference>
<sequence>MNGQGTQHGHPALLGLLGLLGHWRGTTRVAAGPWGPEHSVDAEVTYSQVAAGQGVVQSYRHVEPDGSHFEGHGIFTVDPVHQDVLWYYVDNSGVPPGAAARCTWHDRVLRVERHGVGGWTRHSIWVQDEVLTHVTELRSARDDGDADDSGTNGKGSIYRPFMRSVFHKA</sequence>
<comment type="caution">
    <text evidence="1">The sequence shown here is derived from an EMBL/GenBank/DDBJ whole genome shotgun (WGS) entry which is preliminary data.</text>
</comment>
<dbReference type="Proteomes" id="UP000031196">
    <property type="component" value="Unassembled WGS sequence"/>
</dbReference>
<evidence type="ECO:0000313" key="2">
    <source>
        <dbReference type="Proteomes" id="UP000031196"/>
    </source>
</evidence>
<dbReference type="AlphaFoldDB" id="A0A0B4CLS2"/>
<reference evidence="1 2" key="1">
    <citation type="submission" date="2014-12" db="EMBL/GenBank/DDBJ databases">
        <title>Genome sequencing of Arthrobacter phenanthrenivorans SWC37.</title>
        <authorList>
            <person name="Tan P.W."/>
            <person name="Chan K.-G."/>
        </authorList>
    </citation>
    <scope>NUCLEOTIDE SEQUENCE [LARGE SCALE GENOMIC DNA]</scope>
    <source>
        <strain evidence="1 2">SWC37</strain>
    </source>
</reference>